<keyword evidence="1" id="KW-0812">Transmembrane</keyword>
<keyword evidence="1" id="KW-0472">Membrane</keyword>
<dbReference type="EMBL" id="CP075587">
    <property type="protein sequence ID" value="QYF48596.1"/>
    <property type="molecule type" value="Genomic_DNA"/>
</dbReference>
<evidence type="ECO:0008006" key="4">
    <source>
        <dbReference type="Google" id="ProtNLM"/>
    </source>
</evidence>
<reference evidence="2 3" key="1">
    <citation type="journal article" date="2022" name="bioRxiv">
        <title>Ecology and evolution of chlamydial symbionts of arthropods.</title>
        <authorList>
            <person name="Halter T."/>
            <person name="Koestlbacher S."/>
            <person name="Collingro A."/>
            <person name="Sixt B.S."/>
            <person name="Toenshoff E.R."/>
            <person name="Hendrickx F."/>
            <person name="Kostanjsek R."/>
            <person name="Horn M."/>
        </authorList>
    </citation>
    <scope>NUCLEOTIDE SEQUENCE [LARGE SCALE GENOMIC DNA]</scope>
    <source>
        <strain evidence="2">W744xW776</strain>
    </source>
</reference>
<keyword evidence="3" id="KW-1185">Reference proteome</keyword>
<organism evidence="2 3">
    <name type="scientific">Candidatus Rhabdochlamydia oedothoracis</name>
    <dbReference type="NCBI Taxonomy" id="2720720"/>
    <lineage>
        <taxon>Bacteria</taxon>
        <taxon>Pseudomonadati</taxon>
        <taxon>Chlamydiota</taxon>
        <taxon>Chlamydiia</taxon>
        <taxon>Parachlamydiales</taxon>
        <taxon>Candidatus Rhabdochlamydiaceae</taxon>
        <taxon>Candidatus Rhabdochlamydia</taxon>
    </lineage>
</organism>
<evidence type="ECO:0000313" key="2">
    <source>
        <dbReference type="EMBL" id="QYF48596.1"/>
    </source>
</evidence>
<feature type="transmembrane region" description="Helical" evidence="1">
    <location>
        <begin position="12"/>
        <end position="29"/>
    </location>
</feature>
<protein>
    <recommendedName>
        <fullName evidence="4">YtxH-like protein</fullName>
    </recommendedName>
</protein>
<keyword evidence="1" id="KW-1133">Transmembrane helix</keyword>
<dbReference type="Proteomes" id="UP000826014">
    <property type="component" value="Chromosome"/>
</dbReference>
<sequence>MSNLNKDTKNILLGTLIGSALGASAIILLKSSSYKDRKSTLHLIGKALANAGEVVKDKIEDPESLLKELDKKIAKNEDKLADILELAAAGMQLWKKLTK</sequence>
<proteinExistence type="predicted"/>
<name>A0ABX8V0F0_9BACT</name>
<evidence type="ECO:0000256" key="1">
    <source>
        <dbReference type="SAM" id="Phobius"/>
    </source>
</evidence>
<evidence type="ECO:0000313" key="3">
    <source>
        <dbReference type="Proteomes" id="UP000826014"/>
    </source>
</evidence>
<dbReference type="RefSeq" id="WP_215216617.1">
    <property type="nucleotide sequence ID" value="NZ_CP075587.1"/>
</dbReference>
<accession>A0ABX8V0F0</accession>
<gene>
    <name evidence="2" type="ORF">RHABOEDO_000783</name>
</gene>